<sequence length="105" mass="11234">MAFSTKTFVLASAALVTVLGAFAAPACAQTPATPWELKPDTGYAYDREGKTFSYKMGTSNAGELLKGAKKVPKGTLFFIGHNGQLYMRSGPYLEGDGKFKFGPDQ</sequence>
<dbReference type="GeneID" id="92970491"/>
<proteinExistence type="predicted"/>
<evidence type="ECO:0000256" key="1">
    <source>
        <dbReference type="SAM" id="SignalP"/>
    </source>
</evidence>
<evidence type="ECO:0000313" key="3">
    <source>
        <dbReference type="Proteomes" id="UP000215703"/>
    </source>
</evidence>
<feature type="chain" id="PRO_5015982147" evidence="1">
    <location>
        <begin position="29"/>
        <end position="105"/>
    </location>
</feature>
<reference evidence="2 3" key="2">
    <citation type="journal article" date="2017" name="Syst. Appl. Microbiol.">
        <title>Soybeans inoculated with root zone soils of Canadian native legumes harbour diverse and novel Bradyrhizobium spp. that possess agricultural potential.</title>
        <authorList>
            <person name="Bromfield E.S.P."/>
            <person name="Cloutier S."/>
            <person name="Tambong J.T."/>
            <person name="Tran Thi T.V."/>
        </authorList>
    </citation>
    <scope>NUCLEOTIDE SEQUENCE [LARGE SCALE GENOMIC DNA]</scope>
    <source>
        <strain evidence="2 3">OO99</strain>
    </source>
</reference>
<protein>
    <submittedName>
        <fullName evidence="2">Uncharacterized protein</fullName>
    </submittedName>
</protein>
<organism evidence="2 3">
    <name type="scientific">Bradyrhizobium ottawaense</name>
    <dbReference type="NCBI Taxonomy" id="931866"/>
    <lineage>
        <taxon>Bacteria</taxon>
        <taxon>Pseudomonadati</taxon>
        <taxon>Pseudomonadota</taxon>
        <taxon>Alphaproteobacteria</taxon>
        <taxon>Hyphomicrobiales</taxon>
        <taxon>Nitrobacteraceae</taxon>
        <taxon>Bradyrhizobium</taxon>
    </lineage>
</organism>
<reference evidence="2 3" key="1">
    <citation type="journal article" date="2014" name="Int. J. Syst. Evol. Microbiol.">
        <title>Bradyrhizobium ottawaense sp. nov., a symbiotic nitrogen fixing bacterium from root nodules of soybeans in Canada.</title>
        <authorList>
            <person name="Yu X."/>
            <person name="Cloutier S."/>
            <person name="Tambong J.T."/>
            <person name="Bromfield E.S."/>
        </authorList>
    </citation>
    <scope>NUCLEOTIDE SEQUENCE [LARGE SCALE GENOMIC DNA]</scope>
    <source>
        <strain evidence="2 3">OO99</strain>
    </source>
</reference>
<dbReference type="Proteomes" id="UP000215703">
    <property type="component" value="Chromosome"/>
</dbReference>
<keyword evidence="1" id="KW-0732">Signal</keyword>
<feature type="signal peptide" evidence="1">
    <location>
        <begin position="1"/>
        <end position="28"/>
    </location>
</feature>
<gene>
    <name evidence="2" type="ORF">CIT37_07555</name>
</gene>
<accession>A0A2U8PJL7</accession>
<dbReference type="EMBL" id="CP029425">
    <property type="protein sequence ID" value="AWL97945.1"/>
    <property type="molecule type" value="Genomic_DNA"/>
</dbReference>
<name>A0A2U8PJL7_9BRAD</name>
<dbReference type="RefSeq" id="WP_095426892.1">
    <property type="nucleotide sequence ID" value="NZ_CP029425.2"/>
</dbReference>
<dbReference type="AlphaFoldDB" id="A0A2U8PJL7"/>
<dbReference type="KEGG" id="bot:CIT37_07555"/>
<evidence type="ECO:0000313" key="2">
    <source>
        <dbReference type="EMBL" id="AWL97945.1"/>
    </source>
</evidence>